<dbReference type="Proteomes" id="UP000003891">
    <property type="component" value="Unassembled WGS sequence"/>
</dbReference>
<evidence type="ECO:0000313" key="3">
    <source>
        <dbReference type="Proteomes" id="UP000003891"/>
    </source>
</evidence>
<gene>
    <name evidence="2" type="ORF">PaelaDRAFT_6117</name>
</gene>
<dbReference type="Pfam" id="PF00395">
    <property type="entry name" value="SLH"/>
    <property type="match status" value="3"/>
</dbReference>
<dbReference type="InterPro" id="IPR001119">
    <property type="entry name" value="SLH_dom"/>
</dbReference>
<dbReference type="PROSITE" id="PS51272">
    <property type="entry name" value="SLH"/>
    <property type="match status" value="3"/>
</dbReference>
<dbReference type="eggNOG" id="COG1984">
    <property type="taxonomic scope" value="Bacteria"/>
</dbReference>
<evidence type="ECO:0000313" key="2">
    <source>
        <dbReference type="EMBL" id="EHB45777.1"/>
    </source>
</evidence>
<feature type="domain" description="SLH" evidence="1">
    <location>
        <begin position="1102"/>
        <end position="1165"/>
    </location>
</feature>
<dbReference type="PATRIC" id="fig|743719.3.peg.6222"/>
<dbReference type="EMBL" id="AGIP01000032">
    <property type="protein sequence ID" value="EHB45777.1"/>
    <property type="molecule type" value="Genomic_DNA"/>
</dbReference>
<accession>G4HQ56</accession>
<reference evidence="2 3" key="1">
    <citation type="submission" date="2011-09" db="EMBL/GenBank/DDBJ databases">
        <title>The draft genome of Paenibacillus lactis 154.</title>
        <authorList>
            <consortium name="US DOE Joint Genome Institute (JGI-PGF)"/>
            <person name="Lucas S."/>
            <person name="Han J."/>
            <person name="Lapidus A."/>
            <person name="Cheng J.-F."/>
            <person name="Goodwin L."/>
            <person name="Pitluck S."/>
            <person name="Peters L."/>
            <person name="Land M.L."/>
            <person name="Hauser L."/>
            <person name="Siebers A."/>
            <person name="Thelen M."/>
            <person name="Hugenholtz P."/>
            <person name="Allgaier M."/>
            <person name="Woyke T.J."/>
        </authorList>
    </citation>
    <scope>NUCLEOTIDE SEQUENCE [LARGE SCALE GENOMIC DNA]</scope>
    <source>
        <strain evidence="2 3">154</strain>
    </source>
</reference>
<feature type="domain" description="SLH" evidence="1">
    <location>
        <begin position="1170"/>
        <end position="1240"/>
    </location>
</feature>
<protein>
    <submittedName>
        <fullName evidence="2">S-layer domain-containing protein</fullName>
    </submittedName>
</protein>
<name>G4HQ56_9BACL</name>
<dbReference type="STRING" id="743719.PaelaDRAFT_6117"/>
<dbReference type="AlphaFoldDB" id="G4HQ56"/>
<proteinExistence type="predicted"/>
<organism evidence="2 3">
    <name type="scientific">Paenibacillus lactis 154</name>
    <dbReference type="NCBI Taxonomy" id="743719"/>
    <lineage>
        <taxon>Bacteria</taxon>
        <taxon>Bacillati</taxon>
        <taxon>Bacillota</taxon>
        <taxon>Bacilli</taxon>
        <taxon>Bacillales</taxon>
        <taxon>Paenibacillaceae</taxon>
        <taxon>Paenibacillus</taxon>
    </lineage>
</organism>
<evidence type="ECO:0000259" key="1">
    <source>
        <dbReference type="PROSITE" id="PS51272"/>
    </source>
</evidence>
<feature type="domain" description="SLH" evidence="1">
    <location>
        <begin position="1028"/>
        <end position="1091"/>
    </location>
</feature>
<sequence>MKDRTPKADPQVRTNKEVKPLRRPFHTMASLLLAVAMFFSLIPALPASAANGALFFHFSNLSTDPNSPTPENRSSIKVSGTYNGVNPNTISYEIKRFDDTTTGGTGVKPILDEAANTFEFLNVQLNQGVNKIIVSGMSTQGQQVSATAYVKFSDVPAVYEVALSDGRVLEENSSRPVVVTTETVSISVKATNGSKGVTVNGQSMYPGGGDMFYSAGIQLKKGVNDLVIVVNSESRTQTIHRQVVYHPTGSLTANDLRIGGTSIDGQAVVTGNVNGTITGYVVVDAPAAGATPVPPVLEVGVFPVGSTVPIANLTATVGQASILNNTLMYPFTTNGTVSITQSGEYLVYIKDTATGYDVQKTFTYRDANAPTIKQVHQLYGVTESGSTVSFSSQSIFPSSNDTVLNELPLYLMVEQVNAGTATIESSKGANIASTFTYNGNTVFKITNLPSGQQNLIIKVSNGSGVSDTKVIPVTFLSSSYIDVYNLYNNQLFKNSTDFTQVSGRIVNYTGTQGLTLSLNGNTIDLPVSSNGEFNYVESPQAANRFLQLIPGPNTLVVADKSGKISTKLTLLYFSDNRSVIKNMIPFPVGSPTYSDPDKLFMETDKNAFTTYEKEMGLRFEVDNTDEVTVTLSHPSSTIFAVFTPIGAGQWDLTGGSLKTQLDAINPSDRDMYFTIEQGTSSNNLRIVLKELSLPEVGLQAISIGSRIQSVTTTDTIEITRERAPYQVLSPKLPNEGVLKQNFVEVSIKAEGADSVTIGKEQMVKSEISDIFRLEVKNLKNGKNTIKFTIEQGSKKTNGQIVVQYVDDATEGSQYKANISKSGKINVFKGGLSLSVPKGTVLQQAKSNPKAEVPTINLLGEHDILFGIANQIDGRTIKAYNRIGEIENGVEMDGRLSLIPGDSGNAFRFTPAPHFGYASPLYWLDAGSLNAYSSNVEDFNVKQATHPYAKGHEFHQRLIPQNWMELSQKGTITLKYDSALVNAASGNLGIWWYNPSQGTWTNIGGKVDSKKKTVTATFKGFGYYAVKSLRYSYSDAISHKTARNDIELMLARGFMKAAKQDAFGVYDPMTRGEFATIVVKLLDIPLDYDVPVNNSSNKLTFDDIYQETIPANALWDYRYIETAARKGIIRGIAPRSFAPNMELSREEAANIIARALNLKMGEIEKDKATLQKQFEDVGKIKSNYSYPAILAVSKAGILTGIANSLKEGEKKPTYNFNPDAVMNRADTATVVKRMMSKLKLL</sequence>